<reference evidence="5 6" key="1">
    <citation type="submission" date="2016-10" db="EMBL/GenBank/DDBJ databases">
        <authorList>
            <person name="de Groot N.N."/>
        </authorList>
    </citation>
    <scope>NUCLEOTIDE SEQUENCE [LARGE SCALE GENOMIC DNA]</scope>
    <source>
        <strain evidence="5 6">DSM 14858</strain>
    </source>
</reference>
<dbReference type="Gene3D" id="3.90.550.10">
    <property type="entry name" value="Spore Coat Polysaccharide Biosynthesis Protein SpsA, Chain A"/>
    <property type="match status" value="1"/>
</dbReference>
<name>A0A1H7GAR2_9RHOB</name>
<dbReference type="STRING" id="188906.SAMN04488526_0345"/>
<organism evidence="5 6">
    <name type="scientific">Jannaschia helgolandensis</name>
    <dbReference type="NCBI Taxonomy" id="188906"/>
    <lineage>
        <taxon>Bacteria</taxon>
        <taxon>Pseudomonadati</taxon>
        <taxon>Pseudomonadota</taxon>
        <taxon>Alphaproteobacteria</taxon>
        <taxon>Rhodobacterales</taxon>
        <taxon>Roseobacteraceae</taxon>
        <taxon>Jannaschia</taxon>
    </lineage>
</organism>
<evidence type="ECO:0000313" key="6">
    <source>
        <dbReference type="Proteomes" id="UP000199283"/>
    </source>
</evidence>
<keyword evidence="2" id="KW-0328">Glycosyltransferase</keyword>
<proteinExistence type="inferred from homology"/>
<evidence type="ECO:0000259" key="4">
    <source>
        <dbReference type="Pfam" id="PF00535"/>
    </source>
</evidence>
<evidence type="ECO:0000256" key="3">
    <source>
        <dbReference type="ARBA" id="ARBA00022679"/>
    </source>
</evidence>
<protein>
    <submittedName>
        <fullName evidence="5">Glycosyltransferase, GT2 family</fullName>
    </submittedName>
</protein>
<evidence type="ECO:0000256" key="1">
    <source>
        <dbReference type="ARBA" id="ARBA00006739"/>
    </source>
</evidence>
<dbReference type="PANTHER" id="PTHR43179">
    <property type="entry name" value="RHAMNOSYLTRANSFERASE WBBL"/>
    <property type="match status" value="1"/>
</dbReference>
<dbReference type="InterPro" id="IPR001173">
    <property type="entry name" value="Glyco_trans_2-like"/>
</dbReference>
<evidence type="ECO:0000313" key="5">
    <source>
        <dbReference type="EMBL" id="SEK34557.1"/>
    </source>
</evidence>
<feature type="domain" description="Glycosyltransferase 2-like" evidence="4">
    <location>
        <begin position="10"/>
        <end position="124"/>
    </location>
</feature>
<dbReference type="CDD" id="cd00761">
    <property type="entry name" value="Glyco_tranf_GTA_type"/>
    <property type="match status" value="1"/>
</dbReference>
<sequence length="283" mass="31407">MKDPDKRAVVIIPHKDDPVRLDRCLAALMPTLPDEVAVAVVDNGSEGDIADMLSRYPGVDLLHEPLAGAANARNRGVVETDAPLLLFLDADCLPDANWAETALTVADQGDLVTGEVYVFHETEGMHSGAQAFEQVFAFDFRTYVARDGFAGTGNLVTTRKVFNKVGPFRAGMSEDKDWCLRATALGFKLTYVHELRVGHPSRKDWPALSQKWRRMTEEARELHRANGKSNAAWILRALAMPVSVLIHAPRVLRASGLTGIEKVRAMMTLARIRLARMVWMLHR</sequence>
<dbReference type="OrthoDB" id="6653642at2"/>
<comment type="similarity">
    <text evidence="1">Belongs to the glycosyltransferase 2 family.</text>
</comment>
<keyword evidence="3 5" id="KW-0808">Transferase</keyword>
<dbReference type="EMBL" id="FNZQ01000001">
    <property type="protein sequence ID" value="SEK34557.1"/>
    <property type="molecule type" value="Genomic_DNA"/>
</dbReference>
<dbReference type="InterPro" id="IPR029044">
    <property type="entry name" value="Nucleotide-diphossugar_trans"/>
</dbReference>
<dbReference type="PANTHER" id="PTHR43179:SF12">
    <property type="entry name" value="GALACTOFURANOSYLTRANSFERASE GLFT2"/>
    <property type="match status" value="1"/>
</dbReference>
<dbReference type="Proteomes" id="UP000199283">
    <property type="component" value="Unassembled WGS sequence"/>
</dbReference>
<dbReference type="GO" id="GO:0016757">
    <property type="term" value="F:glycosyltransferase activity"/>
    <property type="evidence" value="ECO:0007669"/>
    <property type="project" value="UniProtKB-KW"/>
</dbReference>
<keyword evidence="6" id="KW-1185">Reference proteome</keyword>
<dbReference type="Pfam" id="PF00535">
    <property type="entry name" value="Glycos_transf_2"/>
    <property type="match status" value="1"/>
</dbReference>
<dbReference type="RefSeq" id="WP_092759187.1">
    <property type="nucleotide sequence ID" value="NZ_FNZQ01000001.1"/>
</dbReference>
<accession>A0A1H7GAR2</accession>
<dbReference type="AlphaFoldDB" id="A0A1H7GAR2"/>
<evidence type="ECO:0000256" key="2">
    <source>
        <dbReference type="ARBA" id="ARBA00022676"/>
    </source>
</evidence>
<gene>
    <name evidence="5" type="ORF">SAMN04488526_0345</name>
</gene>
<dbReference type="SUPFAM" id="SSF53448">
    <property type="entry name" value="Nucleotide-diphospho-sugar transferases"/>
    <property type="match status" value="1"/>
</dbReference>